<sequence length="67" mass="7599">MQLSQVTVLYYDYDQPLFMRQATIEANQEDKGSRVHLPGEFEQGKVIIAVIQGDAKILSHAGERVQH</sequence>
<dbReference type="EMBL" id="SWCJ01000019">
    <property type="protein sequence ID" value="TKB50900.1"/>
    <property type="molecule type" value="Genomic_DNA"/>
</dbReference>
<evidence type="ECO:0000313" key="2">
    <source>
        <dbReference type="Proteomes" id="UP000305675"/>
    </source>
</evidence>
<protein>
    <submittedName>
        <fullName evidence="1">DUF2375 domain-containing protein</fullName>
    </submittedName>
</protein>
<dbReference type="OrthoDB" id="6228741at2"/>
<comment type="caution">
    <text evidence="1">The sequence shown here is derived from an EMBL/GenBank/DDBJ whole genome shotgun (WGS) entry which is preliminary data.</text>
</comment>
<keyword evidence="2" id="KW-1185">Reference proteome</keyword>
<dbReference type="AlphaFoldDB" id="A0A4U1BHK9"/>
<name>A0A4U1BHK9_9GAMM</name>
<proteinExistence type="predicted"/>
<organism evidence="1 2">
    <name type="scientific">Ferrimonas aestuarii</name>
    <dbReference type="NCBI Taxonomy" id="2569539"/>
    <lineage>
        <taxon>Bacteria</taxon>
        <taxon>Pseudomonadati</taxon>
        <taxon>Pseudomonadota</taxon>
        <taxon>Gammaproteobacteria</taxon>
        <taxon>Alteromonadales</taxon>
        <taxon>Ferrimonadaceae</taxon>
        <taxon>Ferrimonas</taxon>
    </lineage>
</organism>
<accession>A0A4U1BHK9</accession>
<dbReference type="Pfam" id="PF09558">
    <property type="entry name" value="DUF2375"/>
    <property type="match status" value="1"/>
</dbReference>
<dbReference type="InterPro" id="IPR014271">
    <property type="entry name" value="CHP02922"/>
</dbReference>
<reference evidence="1 2" key="1">
    <citation type="submission" date="2019-04" db="EMBL/GenBank/DDBJ databases">
        <authorList>
            <person name="Hwang J.C."/>
        </authorList>
    </citation>
    <scope>NUCLEOTIDE SEQUENCE [LARGE SCALE GENOMIC DNA]</scope>
    <source>
        <strain evidence="1 2">IMCC35002</strain>
    </source>
</reference>
<dbReference type="RefSeq" id="WP_136864833.1">
    <property type="nucleotide sequence ID" value="NZ_SWCJ01000019.1"/>
</dbReference>
<evidence type="ECO:0000313" key="1">
    <source>
        <dbReference type="EMBL" id="TKB50900.1"/>
    </source>
</evidence>
<gene>
    <name evidence="1" type="ORF">FCL42_18050</name>
</gene>
<dbReference type="Proteomes" id="UP000305675">
    <property type="component" value="Unassembled WGS sequence"/>
</dbReference>